<evidence type="ECO:0000313" key="2">
    <source>
        <dbReference type="Proteomes" id="UP000689195"/>
    </source>
</evidence>
<comment type="caution">
    <text evidence="1">The sequence shown here is derived from an EMBL/GenBank/DDBJ whole genome shotgun (WGS) entry which is preliminary data.</text>
</comment>
<name>A0A8S1VZ73_9CILI</name>
<sequence length="66" mass="8264">MGLRLSLLKTINLYLYMVVKQQINFMYLNQKRESFKKIWKRLLNQLNIIRSQMNITFQQFIKRRRI</sequence>
<dbReference type="EMBL" id="CAJJDO010000079">
    <property type="protein sequence ID" value="CAD8182630.1"/>
    <property type="molecule type" value="Genomic_DNA"/>
</dbReference>
<accession>A0A8S1VZ73</accession>
<proteinExistence type="predicted"/>
<keyword evidence="2" id="KW-1185">Reference proteome</keyword>
<dbReference type="AlphaFoldDB" id="A0A8S1VZ73"/>
<evidence type="ECO:0000313" key="1">
    <source>
        <dbReference type="EMBL" id="CAD8182630.1"/>
    </source>
</evidence>
<dbReference type="Proteomes" id="UP000689195">
    <property type="component" value="Unassembled WGS sequence"/>
</dbReference>
<organism evidence="1 2">
    <name type="scientific">Paramecium pentaurelia</name>
    <dbReference type="NCBI Taxonomy" id="43138"/>
    <lineage>
        <taxon>Eukaryota</taxon>
        <taxon>Sar</taxon>
        <taxon>Alveolata</taxon>
        <taxon>Ciliophora</taxon>
        <taxon>Intramacronucleata</taxon>
        <taxon>Oligohymenophorea</taxon>
        <taxon>Peniculida</taxon>
        <taxon>Parameciidae</taxon>
        <taxon>Paramecium</taxon>
    </lineage>
</organism>
<protein>
    <submittedName>
        <fullName evidence="1">Uncharacterized protein</fullName>
    </submittedName>
</protein>
<reference evidence="1" key="1">
    <citation type="submission" date="2021-01" db="EMBL/GenBank/DDBJ databases">
        <authorList>
            <consortium name="Genoscope - CEA"/>
            <person name="William W."/>
        </authorList>
    </citation>
    <scope>NUCLEOTIDE SEQUENCE</scope>
</reference>
<gene>
    <name evidence="1" type="ORF">PPENT_87.1.T0790039</name>
</gene>